<evidence type="ECO:0000256" key="3">
    <source>
        <dbReference type="ARBA" id="ARBA00022777"/>
    </source>
</evidence>
<feature type="domain" description="PurM-like C-terminal" evidence="7">
    <location>
        <begin position="138"/>
        <end position="298"/>
    </location>
</feature>
<dbReference type="Gene3D" id="3.30.1330.10">
    <property type="entry name" value="PurM-like, N-terminal domain"/>
    <property type="match status" value="1"/>
</dbReference>
<dbReference type="OrthoDB" id="409395at2759"/>
<dbReference type="PIRSF" id="PIRSF036407">
    <property type="entry name" value="Selenphspht_syn"/>
    <property type="match status" value="1"/>
</dbReference>
<gene>
    <name evidence="8" type="ORF">BZG36_01274</name>
</gene>
<keyword evidence="4" id="KW-0067">ATP-binding</keyword>
<dbReference type="GO" id="GO:0005737">
    <property type="term" value="C:cytoplasm"/>
    <property type="evidence" value="ECO:0007669"/>
    <property type="project" value="TreeGrafter"/>
</dbReference>
<dbReference type="InterPro" id="IPR016188">
    <property type="entry name" value="PurM-like_N"/>
</dbReference>
<dbReference type="Gene3D" id="3.90.650.10">
    <property type="entry name" value="PurM-like C-terminal domain"/>
    <property type="match status" value="1"/>
</dbReference>
<name>A0A261Y576_9FUNG</name>
<dbReference type="InterPro" id="IPR010918">
    <property type="entry name" value="PurM-like_C_dom"/>
</dbReference>
<dbReference type="AlphaFoldDB" id="A0A261Y576"/>
<organism evidence="8 9">
    <name type="scientific">Bifiguratus adelaidae</name>
    <dbReference type="NCBI Taxonomy" id="1938954"/>
    <lineage>
        <taxon>Eukaryota</taxon>
        <taxon>Fungi</taxon>
        <taxon>Fungi incertae sedis</taxon>
        <taxon>Mucoromycota</taxon>
        <taxon>Mucoromycotina</taxon>
        <taxon>Endogonomycetes</taxon>
        <taxon>Endogonales</taxon>
        <taxon>Endogonales incertae sedis</taxon>
        <taxon>Bifiguratus</taxon>
    </lineage>
</organism>
<dbReference type="SUPFAM" id="SSF56042">
    <property type="entry name" value="PurM C-terminal domain-like"/>
    <property type="match status" value="1"/>
</dbReference>
<evidence type="ECO:0008006" key="10">
    <source>
        <dbReference type="Google" id="ProtNLM"/>
    </source>
</evidence>
<evidence type="ECO:0000256" key="1">
    <source>
        <dbReference type="ARBA" id="ARBA00022679"/>
    </source>
</evidence>
<sequence>MLEGLDNNHIGMDSAVIDTKIPGVKLVQTTDFFYPNVDDPYLMGKIACANVLSDLYAMGVDTCDNMLMILGVSQQLMEEDKPKVVGMMLAGFKDLATEAATFITGGQTVKNPWFILGGVATSVISFSDLIMQVPVSAQVGDVLVLTKPLGTQVAVNAHLYLLPANEEKWKKISGIVSRDQAIASMSRLNRTGAILMKKYGAHAATDVTGFGLLGHAKNLVSNQHANVDFVFHTLPVIKHMYEVDQIVSFRLSEGFSAETSGGLLVVLPKAKAMAFCEEMEAIDGWPSWIVGDVLSGTKDARLSDKPRIVECEQHSL</sequence>
<dbReference type="Pfam" id="PF02769">
    <property type="entry name" value="AIRS_C"/>
    <property type="match status" value="1"/>
</dbReference>
<reference evidence="8 9" key="1">
    <citation type="journal article" date="2017" name="Mycologia">
        <title>Bifiguratus adelaidae, gen. et sp. nov., a new member of Mucoromycotina in endophytic and soil-dwelling habitats.</title>
        <authorList>
            <person name="Torres-Cruz T.J."/>
            <person name="Billingsley Tobias T.L."/>
            <person name="Almatruk M."/>
            <person name="Hesse C."/>
            <person name="Kuske C.R."/>
            <person name="Desiro A."/>
            <person name="Benucci G.M."/>
            <person name="Bonito G."/>
            <person name="Stajich J.E."/>
            <person name="Dunlap C."/>
            <person name="Arnold A.E."/>
            <person name="Porras-Alfaro A."/>
        </authorList>
    </citation>
    <scope>NUCLEOTIDE SEQUENCE [LARGE SCALE GENOMIC DNA]</scope>
    <source>
        <strain evidence="8 9">AZ0501</strain>
    </source>
</reference>
<dbReference type="InterPro" id="IPR036921">
    <property type="entry name" value="PurM-like_N_sf"/>
</dbReference>
<protein>
    <recommendedName>
        <fullName evidence="10">Selenide, water dikinase</fullName>
    </recommendedName>
</protein>
<keyword evidence="2" id="KW-0547">Nucleotide-binding</keyword>
<dbReference type="NCBIfam" id="TIGR00476">
    <property type="entry name" value="selD"/>
    <property type="match status" value="1"/>
</dbReference>
<dbReference type="InterPro" id="IPR036676">
    <property type="entry name" value="PurM-like_C_sf"/>
</dbReference>
<accession>A0A261Y576</accession>
<dbReference type="InterPro" id="IPR004536">
    <property type="entry name" value="SPS/SelD"/>
</dbReference>
<evidence type="ECO:0000313" key="8">
    <source>
        <dbReference type="EMBL" id="OZJ05790.1"/>
    </source>
</evidence>
<dbReference type="PANTHER" id="PTHR10256:SF0">
    <property type="entry name" value="INACTIVE SELENIDE, WATER DIKINASE-LIKE PROTEIN-RELATED"/>
    <property type="match status" value="1"/>
</dbReference>
<dbReference type="Pfam" id="PF00586">
    <property type="entry name" value="AIRS"/>
    <property type="match status" value="1"/>
</dbReference>
<evidence type="ECO:0000256" key="2">
    <source>
        <dbReference type="ARBA" id="ARBA00022741"/>
    </source>
</evidence>
<dbReference type="PANTHER" id="PTHR10256">
    <property type="entry name" value="SELENIDE, WATER DIKINASE"/>
    <property type="match status" value="1"/>
</dbReference>
<keyword evidence="3" id="KW-0418">Kinase</keyword>
<keyword evidence="1" id="KW-0808">Transferase</keyword>
<evidence type="ECO:0000256" key="5">
    <source>
        <dbReference type="ARBA" id="ARBA00023266"/>
    </source>
</evidence>
<proteinExistence type="predicted"/>
<feature type="domain" description="PurM-like N-terminal" evidence="6">
    <location>
        <begin position="12"/>
        <end position="119"/>
    </location>
</feature>
<keyword evidence="9" id="KW-1185">Reference proteome</keyword>
<dbReference type="GO" id="GO:0005524">
    <property type="term" value="F:ATP binding"/>
    <property type="evidence" value="ECO:0007669"/>
    <property type="project" value="UniProtKB-KW"/>
</dbReference>
<dbReference type="Proteomes" id="UP000242875">
    <property type="component" value="Unassembled WGS sequence"/>
</dbReference>
<evidence type="ECO:0000259" key="7">
    <source>
        <dbReference type="Pfam" id="PF02769"/>
    </source>
</evidence>
<dbReference type="SUPFAM" id="SSF55326">
    <property type="entry name" value="PurM N-terminal domain-like"/>
    <property type="match status" value="1"/>
</dbReference>
<dbReference type="GO" id="GO:0016260">
    <property type="term" value="P:selenocysteine biosynthetic process"/>
    <property type="evidence" value="ECO:0007669"/>
    <property type="project" value="TreeGrafter"/>
</dbReference>
<comment type="caution">
    <text evidence="8">The sequence shown here is derived from an EMBL/GenBank/DDBJ whole genome shotgun (WGS) entry which is preliminary data.</text>
</comment>
<keyword evidence="5" id="KW-0711">Selenium</keyword>
<evidence type="ECO:0000313" key="9">
    <source>
        <dbReference type="Proteomes" id="UP000242875"/>
    </source>
</evidence>
<dbReference type="GO" id="GO:0004756">
    <property type="term" value="F:selenide, water dikinase activity"/>
    <property type="evidence" value="ECO:0007669"/>
    <property type="project" value="TreeGrafter"/>
</dbReference>
<evidence type="ECO:0000259" key="6">
    <source>
        <dbReference type="Pfam" id="PF00586"/>
    </source>
</evidence>
<dbReference type="EMBL" id="MVBO01000010">
    <property type="protein sequence ID" value="OZJ05790.1"/>
    <property type="molecule type" value="Genomic_DNA"/>
</dbReference>
<evidence type="ECO:0000256" key="4">
    <source>
        <dbReference type="ARBA" id="ARBA00022840"/>
    </source>
</evidence>